<feature type="region of interest" description="Disordered" evidence="1">
    <location>
        <begin position="1"/>
        <end position="34"/>
    </location>
</feature>
<evidence type="ECO:0000256" key="1">
    <source>
        <dbReference type="SAM" id="MobiDB-lite"/>
    </source>
</evidence>
<feature type="region of interest" description="Disordered" evidence="1">
    <location>
        <begin position="1336"/>
        <end position="1411"/>
    </location>
</feature>
<feature type="non-terminal residue" evidence="2">
    <location>
        <position position="1"/>
    </location>
</feature>
<gene>
    <name evidence="2" type="ORF">g.93325</name>
</gene>
<evidence type="ECO:0000313" key="2">
    <source>
        <dbReference type="EMBL" id="JAT74867.1"/>
    </source>
</evidence>
<feature type="compositionally biased region" description="Basic and acidic residues" evidence="1">
    <location>
        <begin position="113"/>
        <end position="129"/>
    </location>
</feature>
<reference evidence="2" key="1">
    <citation type="submission" date="2015-08" db="EMBL/GenBank/DDBJ databases">
        <authorList>
            <person name="Babu N.S."/>
            <person name="Beckwith C.J."/>
            <person name="Beseler K.G."/>
            <person name="Brison A."/>
            <person name="Carone J.V."/>
            <person name="Caskin T.P."/>
            <person name="Diamond M."/>
            <person name="Durham M.E."/>
            <person name="Foxe J.M."/>
            <person name="Go M."/>
            <person name="Henderson B.A."/>
            <person name="Jones I.B."/>
            <person name="McGettigan J.A."/>
            <person name="Micheletti S.J."/>
            <person name="Nasrallah M.E."/>
            <person name="Ortiz D."/>
            <person name="Piller C.R."/>
            <person name="Privatt S.R."/>
            <person name="Schneider S.L."/>
            <person name="Sharp S."/>
            <person name="Smith T.C."/>
            <person name="Stanton J.D."/>
            <person name="Ullery H.E."/>
            <person name="Wilson R.J."/>
            <person name="Serrano M.G."/>
            <person name="Buck G."/>
            <person name="Lee V."/>
            <person name="Wang Y."/>
            <person name="Carvalho R."/>
            <person name="Voegtly L."/>
            <person name="Shi R."/>
            <person name="Duckworth R."/>
            <person name="Johnson A."/>
            <person name="Loviza R."/>
            <person name="Walstead R."/>
            <person name="Shah Z."/>
            <person name="Kiflezghi M."/>
            <person name="Wade K."/>
            <person name="Ball S.L."/>
            <person name="Bradley K.W."/>
            <person name="Asai D.J."/>
            <person name="Bowman C.A."/>
            <person name="Russell D.A."/>
            <person name="Pope W.H."/>
            <person name="Jacobs-Sera D."/>
            <person name="Hendrix R.W."/>
            <person name="Hatfull G.F."/>
        </authorList>
    </citation>
    <scope>NUCLEOTIDE SEQUENCE</scope>
</reference>
<organism evidence="2">
    <name type="scientific">Auxenochlorella protothecoides</name>
    <name type="common">Green microalga</name>
    <name type="synonym">Chlorella protothecoides</name>
    <dbReference type="NCBI Taxonomy" id="3075"/>
    <lineage>
        <taxon>Eukaryota</taxon>
        <taxon>Viridiplantae</taxon>
        <taxon>Chlorophyta</taxon>
        <taxon>core chlorophytes</taxon>
        <taxon>Trebouxiophyceae</taxon>
        <taxon>Chlorellales</taxon>
        <taxon>Chlorellaceae</taxon>
        <taxon>Auxenochlorella</taxon>
    </lineage>
</organism>
<feature type="compositionally biased region" description="Basic residues" evidence="1">
    <location>
        <begin position="103"/>
        <end position="112"/>
    </location>
</feature>
<feature type="compositionally biased region" description="Pro residues" evidence="1">
    <location>
        <begin position="1"/>
        <end position="10"/>
    </location>
</feature>
<feature type="compositionally biased region" description="Basic and acidic residues" evidence="1">
    <location>
        <begin position="1351"/>
        <end position="1362"/>
    </location>
</feature>
<accession>A0A1D2A6P7</accession>
<feature type="compositionally biased region" description="Basic residues" evidence="1">
    <location>
        <begin position="147"/>
        <end position="157"/>
    </location>
</feature>
<feature type="region of interest" description="Disordered" evidence="1">
    <location>
        <begin position="49"/>
        <end position="215"/>
    </location>
</feature>
<dbReference type="EMBL" id="GDKF01003755">
    <property type="protein sequence ID" value="JAT74867.1"/>
    <property type="molecule type" value="Transcribed_RNA"/>
</dbReference>
<sequence length="1456" mass="148989">LLPRHSPPPGVRMWHPTRPAAPRPAAAAPTRWRPEEEDPVVIMAARSADAAVGRVTHRPTLGWPVEARLGNRGTGDQGDHAASRLHGPGSGASPDRELQAGARRGKHRSKSKSNHDQSERRRRSERDGTRSGSKTSASVGDGDKSSTRHKHQSKKAAHPSAEGPPGFSIPAPVGSGPGPGKSDQAQGGAIVSGDREGASPVALEPTLASESSGPTVSARLAHAAVVEARIDARWEAAQQDRDALWTSVASRLLTPQPRLLASLATQCLTLLGAADAAAALTRTAAKLAGRVAAEMGQARPDVDEGAPVTTDSTAFVAELGRATGEAAASLRFLTEALRAGEGPAAGVVTLLQARRTPRAVCVLLRVPAAAQAVLASRGEASAGLEARNELSRTLGLALRPFLSQLASSPATLGLLGSDPTSLAMLAGAGIDIAGGGHSRSDREPPALRSCVGQAVLAHAAVRRLVDWHQGPGEHGSAGTEGSVVALRTLSAVQPAAAALAMALSGEAAGAALAQAISARSPGAVELGLALTCASMLPRCGCSLDALLAAGEGVDHKGAERASGPETSAPGERQALPGPGSALLPELSVRLGVLVAVRDRGLPEVLRHAEAHLAGHGADGTDSQRNLVESAALSVVASSDVASPRTSLDRLMTEPPGWASLDQALRCLAVQCAPGSAPGGPSTTHMKHSRRALTEAGERVDVAGLLSAALGAATRALQACRDAAWEGGLGRAARDPGGWCAARCAALTLQEGAATAAAAVLPCLAGCELESPGLLCALLAAHAALATDEEGLGMLLPGATEERVEEGLHSATAAPGGQAKGRVRRAQAGIVLALRTWLLNENAWTPRLMDTLFSEPGSQRGGLPLLQPWPEAGAADSGPEPAPQLPAWLFTTTCLLGDLCPEEWLPVGHSAPSAPPCQRTLRSRLAQALRAHARSLALLAEHGTASESRLLRAALGKLLARLSCLHPNLGEVALRPLARGLGGLAALAPGTAPGPLLHRARGLLELAVPLLHRPALRAAALDAGLVGRLATILGLAYYPGMPATLAPERAALVLSTLEACLPLCSPGLGFGHRPPERTDDGPRAGAAAALAAALMTHASALREGADAGALARRVMRCLAASEHGRAGLRNALVARHAASVAEAGAAGEHARTRLGLAAKWAADRAEGLLLDRGVLQELCETYDQDREWPMQPAHAKYAALEAALQAQPPHSDVPGWRPEDASGGFLVQDPFLVLFWNNVAARVVPASALSAQAAAQRLVKVDTRPMADTCALGAGAEDAMTTFRAGAPCPLGRLACRAAPPSPPREYLSWQLAGSGEGKKGGAPADVANTDAIAKGSAKEVVPVARTGGQPEETRHFSSERSRAASPGSAGDPVAAQGAEEPPQPPVIMPGASPLPEGTASEPRDSVLHGVGPAPGPEELLGDPQAAMALLRDPVRLQSLLLKHPDLLIAIKSRLGL</sequence>
<protein>
    <submittedName>
        <fullName evidence="2">Uncharacterized protein</fullName>
    </submittedName>
</protein>
<feature type="region of interest" description="Disordered" evidence="1">
    <location>
        <begin position="556"/>
        <end position="579"/>
    </location>
</feature>
<name>A0A1D2A6P7_AUXPR</name>
<feature type="compositionally biased region" description="Low complexity" evidence="1">
    <location>
        <begin position="16"/>
        <end position="31"/>
    </location>
</feature>
<proteinExistence type="predicted"/>